<dbReference type="EMBL" id="AORV01000025">
    <property type="protein sequence ID" value="EMS72915.1"/>
    <property type="molecule type" value="Genomic_DNA"/>
</dbReference>
<sequence length="446" mass="49224">MKFKKITAIFIGLSLIATLFAGCGSKKTEEAASQPEVQSEETQASTSTVSEKKKIKFVCWDIATNAKEFNDLAEEFNKQSDTVEVELVDIASKDYIDKTAVMLTAGEDLDGIAIKEIPQYSSLLMKKQIAPLDEYISKDNFNMNPYGANADVLKAEGKTMALPYRSDFWILYYNKDIFDKAKLAYPTDDMTWEQFREISKKLTSGKGNDKIWGTYFHTFDNTIADISTATRKGDLISGNFGYLKPAFELALEMEQDDKSAMTFAAAKTSNAHYKAMFESGKVAMHVMGTWHIGQLIADKKAGTTNINWGIAKAPHFAENKPGTTVGNLTPVALLSSSKKGDSVWEFLKFMAGEKGAVMLGQRGLMPGYINQAVLDAVASIDGFPKDNKSALETVDVVQQLLPHKNAAQMKKILAEESELILTKAKSIDEGLKELDERTKDLAADNK</sequence>
<dbReference type="SUPFAM" id="SSF53850">
    <property type="entry name" value="Periplasmic binding protein-like II"/>
    <property type="match status" value="1"/>
</dbReference>
<evidence type="ECO:0000313" key="6">
    <source>
        <dbReference type="EMBL" id="EMS72915.1"/>
    </source>
</evidence>
<gene>
    <name evidence="6" type="ORF">CTER_1201</name>
</gene>
<comment type="subcellular location">
    <subcellularLocation>
        <location evidence="1">Cell envelope</location>
    </subcellularLocation>
</comment>
<evidence type="ECO:0000256" key="1">
    <source>
        <dbReference type="ARBA" id="ARBA00004196"/>
    </source>
</evidence>
<keyword evidence="3" id="KW-0813">Transport</keyword>
<name>S0FL44_RUMCE</name>
<organism evidence="6 7">
    <name type="scientific">Ruminiclostridium cellobioparum subsp. termitidis CT1112</name>
    <dbReference type="NCBI Taxonomy" id="1195236"/>
    <lineage>
        <taxon>Bacteria</taxon>
        <taxon>Bacillati</taxon>
        <taxon>Bacillota</taxon>
        <taxon>Clostridia</taxon>
        <taxon>Eubacteriales</taxon>
        <taxon>Oscillospiraceae</taxon>
        <taxon>Ruminiclostridium</taxon>
    </lineage>
</organism>
<accession>S0FL44</accession>
<dbReference type="InterPro" id="IPR050490">
    <property type="entry name" value="Bact_solute-bd_prot1"/>
</dbReference>
<dbReference type="AlphaFoldDB" id="S0FL44"/>
<proteinExistence type="inferred from homology"/>
<keyword evidence="7" id="KW-1185">Reference proteome</keyword>
<comment type="caution">
    <text evidence="6">The sequence shown here is derived from an EMBL/GenBank/DDBJ whole genome shotgun (WGS) entry which is preliminary data.</text>
</comment>
<evidence type="ECO:0000256" key="4">
    <source>
        <dbReference type="ARBA" id="ARBA00022729"/>
    </source>
</evidence>
<dbReference type="PROSITE" id="PS51257">
    <property type="entry name" value="PROKAR_LIPOPROTEIN"/>
    <property type="match status" value="1"/>
</dbReference>
<comment type="similarity">
    <text evidence="2">Belongs to the bacterial solute-binding protein 1 family.</text>
</comment>
<evidence type="ECO:0000256" key="3">
    <source>
        <dbReference type="ARBA" id="ARBA00022448"/>
    </source>
</evidence>
<feature type="signal peptide" evidence="5">
    <location>
        <begin position="1"/>
        <end position="21"/>
    </location>
</feature>
<evidence type="ECO:0000256" key="2">
    <source>
        <dbReference type="ARBA" id="ARBA00008520"/>
    </source>
</evidence>
<dbReference type="eggNOG" id="COG1653">
    <property type="taxonomic scope" value="Bacteria"/>
</dbReference>
<evidence type="ECO:0000256" key="5">
    <source>
        <dbReference type="SAM" id="SignalP"/>
    </source>
</evidence>
<dbReference type="PATRIC" id="fig|1195236.3.peg.1507"/>
<dbReference type="Pfam" id="PF01547">
    <property type="entry name" value="SBP_bac_1"/>
    <property type="match status" value="1"/>
</dbReference>
<reference evidence="6 7" key="1">
    <citation type="journal article" date="2013" name="Genome Announc.">
        <title>Draft Genome Sequence of the Cellulolytic, Mesophilic, Anaerobic Bacterium Clostridium termitidis Strain CT1112 (DSM 5398).</title>
        <authorList>
            <person name="Lal S."/>
            <person name="Ramachandran U."/>
            <person name="Zhang X."/>
            <person name="Munir R."/>
            <person name="Sparling R."/>
            <person name="Levin D.B."/>
        </authorList>
    </citation>
    <scope>NUCLEOTIDE SEQUENCE [LARGE SCALE GENOMIC DNA]</scope>
    <source>
        <strain evidence="6 7">CT1112</strain>
    </source>
</reference>
<feature type="chain" id="PRO_5039097274" evidence="5">
    <location>
        <begin position="22"/>
        <end position="446"/>
    </location>
</feature>
<keyword evidence="4 5" id="KW-0732">Signal</keyword>
<dbReference type="CDD" id="cd13585">
    <property type="entry name" value="PBP2_TMBP_like"/>
    <property type="match status" value="1"/>
</dbReference>
<dbReference type="PANTHER" id="PTHR43649">
    <property type="entry name" value="ARABINOSE-BINDING PROTEIN-RELATED"/>
    <property type="match status" value="1"/>
</dbReference>
<dbReference type="Proteomes" id="UP000014155">
    <property type="component" value="Unassembled WGS sequence"/>
</dbReference>
<dbReference type="STRING" id="1195236.CTER_1201"/>
<dbReference type="Gene3D" id="3.40.190.10">
    <property type="entry name" value="Periplasmic binding protein-like II"/>
    <property type="match status" value="1"/>
</dbReference>
<dbReference type="InterPro" id="IPR006059">
    <property type="entry name" value="SBP"/>
</dbReference>
<keyword evidence="6" id="KW-0762">Sugar transport</keyword>
<evidence type="ECO:0000313" key="7">
    <source>
        <dbReference type="Proteomes" id="UP000014155"/>
    </source>
</evidence>
<dbReference type="RefSeq" id="WP_004624649.1">
    <property type="nucleotide sequence ID" value="NZ_AORV01000025.1"/>
</dbReference>
<dbReference type="GO" id="GO:0030313">
    <property type="term" value="C:cell envelope"/>
    <property type="evidence" value="ECO:0007669"/>
    <property type="project" value="UniProtKB-SubCell"/>
</dbReference>
<dbReference type="PANTHER" id="PTHR43649:SF31">
    <property type="entry name" value="SN-GLYCEROL-3-PHOSPHATE-BINDING PERIPLASMIC PROTEIN UGPB"/>
    <property type="match status" value="1"/>
</dbReference>
<protein>
    <submittedName>
        <fullName evidence="6">ABC-type sugar transport system, periplasmic component</fullName>
    </submittedName>
</protein>